<dbReference type="InterPro" id="IPR013321">
    <property type="entry name" value="Arc_rbn_hlx_hlx"/>
</dbReference>
<dbReference type="RefSeq" id="WP_331192350.1">
    <property type="nucleotide sequence ID" value="NZ_JAQSEO010000029.1"/>
</dbReference>
<proteinExistence type="predicted"/>
<dbReference type="Pfam" id="PF05534">
    <property type="entry name" value="HicB"/>
    <property type="match status" value="1"/>
</dbReference>
<dbReference type="Gene3D" id="1.10.1220.10">
    <property type="entry name" value="Met repressor-like"/>
    <property type="match status" value="1"/>
</dbReference>
<dbReference type="InterPro" id="IPR010985">
    <property type="entry name" value="Ribbon_hlx_hlx"/>
</dbReference>
<sequence length="112" mass="12726">MKQQLLKYKGYHGTVEFSLEDDVLYGKVIDVNSLISYEGKDLTELRSDFEGAVDDYLAMCEAHHESPEKAYTGSFNVRLEPEMHKRLALYARSHNESLNTSVKQAVAQLLAE</sequence>
<reference evidence="1 2" key="1">
    <citation type="submission" date="2023-02" db="EMBL/GenBank/DDBJ databases">
        <title>The predominant lactic acid bacteria and yeasts involved in the spontaneous fermentation of millet during the production of the traditional porridge Hausa koko in Ghana.</title>
        <authorList>
            <person name="Atter A."/>
            <person name="Diaz M."/>
        </authorList>
    </citation>
    <scope>NUCLEOTIDE SEQUENCE [LARGE SCALE GENOMIC DNA]</scope>
    <source>
        <strain evidence="1 2">FI11552</strain>
    </source>
</reference>
<name>A0ABU7STD7_9LACO</name>
<dbReference type="InterPro" id="IPR035069">
    <property type="entry name" value="TTHA1013/TTHA0281-like"/>
</dbReference>
<dbReference type="SUPFAM" id="SSF143100">
    <property type="entry name" value="TTHA1013/TTHA0281-like"/>
    <property type="match status" value="1"/>
</dbReference>
<organism evidence="1 2">
    <name type="scientific">Limosilactobacillus pontis</name>
    <dbReference type="NCBI Taxonomy" id="35787"/>
    <lineage>
        <taxon>Bacteria</taxon>
        <taxon>Bacillati</taxon>
        <taxon>Bacillota</taxon>
        <taxon>Bacilli</taxon>
        <taxon>Lactobacillales</taxon>
        <taxon>Lactobacillaceae</taxon>
        <taxon>Limosilactobacillus</taxon>
    </lineage>
</organism>
<gene>
    <name evidence="1" type="ORF">PS396_05735</name>
</gene>
<protein>
    <submittedName>
        <fullName evidence="1">Type II toxin-antitoxin system HicB family antitoxin</fullName>
    </submittedName>
</protein>
<keyword evidence="2" id="KW-1185">Reference proteome</keyword>
<dbReference type="SUPFAM" id="SSF47598">
    <property type="entry name" value="Ribbon-helix-helix"/>
    <property type="match status" value="1"/>
</dbReference>
<evidence type="ECO:0000313" key="2">
    <source>
        <dbReference type="Proteomes" id="UP001335665"/>
    </source>
</evidence>
<dbReference type="EMBL" id="JAQSFA010000012">
    <property type="protein sequence ID" value="MEE6701297.1"/>
    <property type="molecule type" value="Genomic_DNA"/>
</dbReference>
<comment type="caution">
    <text evidence="1">The sequence shown here is derived from an EMBL/GenBank/DDBJ whole genome shotgun (WGS) entry which is preliminary data.</text>
</comment>
<accession>A0ABU7STD7</accession>
<evidence type="ECO:0000313" key="1">
    <source>
        <dbReference type="EMBL" id="MEE6701297.1"/>
    </source>
</evidence>
<dbReference type="Proteomes" id="UP001335665">
    <property type="component" value="Unassembled WGS sequence"/>
</dbReference>
<dbReference type="InterPro" id="IPR008651">
    <property type="entry name" value="Uncharacterised_HicB"/>
</dbReference>